<dbReference type="NCBIfam" id="NF042930">
    <property type="entry name" value="EF0163_fam"/>
    <property type="match status" value="1"/>
</dbReference>
<comment type="caution">
    <text evidence="2">The sequence shown here is derived from an EMBL/GenBank/DDBJ whole genome shotgun (WGS) entry which is preliminary data.</text>
</comment>
<dbReference type="AlphaFoldDB" id="A0A1V2UJN5"/>
<evidence type="ECO:0000256" key="1">
    <source>
        <dbReference type="SAM" id="MobiDB-lite"/>
    </source>
</evidence>
<feature type="compositionally biased region" description="Basic and acidic residues" evidence="1">
    <location>
        <begin position="58"/>
        <end position="75"/>
    </location>
</feature>
<dbReference type="OrthoDB" id="2194206at2"/>
<accession>A0A1V2UJN5</accession>
<dbReference type="Proteomes" id="UP000189299">
    <property type="component" value="Unassembled WGS sequence"/>
</dbReference>
<dbReference type="RefSeq" id="WP_077151465.1">
    <property type="nucleotide sequence ID" value="NZ_CABMMO010000005.1"/>
</dbReference>
<feature type="compositionally biased region" description="Low complexity" evidence="1">
    <location>
        <begin position="21"/>
        <end position="34"/>
    </location>
</feature>
<name>A0A1V2UJN5_ENTMU</name>
<evidence type="ECO:0008006" key="4">
    <source>
        <dbReference type="Google" id="ProtNLM"/>
    </source>
</evidence>
<proteinExistence type="predicted"/>
<evidence type="ECO:0000313" key="2">
    <source>
        <dbReference type="EMBL" id="ONN43509.1"/>
    </source>
</evidence>
<reference evidence="2 3" key="1">
    <citation type="submission" date="2016-12" db="EMBL/GenBank/DDBJ databases">
        <authorList>
            <person name="Song W.-J."/>
            <person name="Kurnit D.M."/>
        </authorList>
    </citation>
    <scope>NUCLEOTIDE SEQUENCE [LARGE SCALE GENOMIC DNA]</scope>
    <source>
        <strain evidence="2 3">CGB1038-1_S1</strain>
    </source>
</reference>
<dbReference type="InterPro" id="IPR049982">
    <property type="entry name" value="EF0163-like"/>
</dbReference>
<gene>
    <name evidence="2" type="ORF">BTN92_06665</name>
</gene>
<sequence length="179" mass="20030">MKRYYLFGLFLGIVLLTGCSQEESQSTTPTTTSSARSMEAVGVSTIQSTEETETSETTESKEATKMIESEEKNTENDNMELLQKYGEAYANFKSLNHRNENLKDLMTEECIKMNGIDIETGNGLGSEGKVTAIYQNDKEEYAVLLDCIQNGSPIRIMLLAKVKDGKVAEMTYNTLKQEY</sequence>
<dbReference type="PROSITE" id="PS51257">
    <property type="entry name" value="PROKAR_LIPOPROTEIN"/>
    <property type="match status" value="1"/>
</dbReference>
<evidence type="ECO:0000313" key="3">
    <source>
        <dbReference type="Proteomes" id="UP000189299"/>
    </source>
</evidence>
<feature type="region of interest" description="Disordered" evidence="1">
    <location>
        <begin position="21"/>
        <end position="76"/>
    </location>
</feature>
<protein>
    <recommendedName>
        <fullName evidence="4">Lipoprotein</fullName>
    </recommendedName>
</protein>
<dbReference type="EMBL" id="MSTR01000005">
    <property type="protein sequence ID" value="ONN43509.1"/>
    <property type="molecule type" value="Genomic_DNA"/>
</dbReference>
<organism evidence="2 3">
    <name type="scientific">Enterococcus mundtii</name>
    <dbReference type="NCBI Taxonomy" id="53346"/>
    <lineage>
        <taxon>Bacteria</taxon>
        <taxon>Bacillati</taxon>
        <taxon>Bacillota</taxon>
        <taxon>Bacilli</taxon>
        <taxon>Lactobacillales</taxon>
        <taxon>Enterococcaceae</taxon>
        <taxon>Enterococcus</taxon>
    </lineage>
</organism>